<feature type="signal peptide" evidence="1">
    <location>
        <begin position="1"/>
        <end position="20"/>
    </location>
</feature>
<reference evidence="2 3" key="2">
    <citation type="journal article" date="2017" name="Front. Plant Sci.">
        <title>Gene Classification and Mining of Molecular Markers Useful in Red Clover (Trifolium pratense) Breeding.</title>
        <authorList>
            <person name="Istvanek J."/>
            <person name="Dluhosova J."/>
            <person name="Dluhos P."/>
            <person name="Patkova L."/>
            <person name="Nedelnik J."/>
            <person name="Repkova J."/>
        </authorList>
    </citation>
    <scope>NUCLEOTIDE SEQUENCE [LARGE SCALE GENOMIC DNA]</scope>
    <source>
        <strain evidence="3">cv. Tatra</strain>
        <tissue evidence="2">Young leaves</tissue>
    </source>
</reference>
<protein>
    <submittedName>
        <fullName evidence="2">Auxin-induced protein 5ng4-like</fullName>
    </submittedName>
</protein>
<sequence>SLIGAVIIVVGFYAVQWGKASEEKGIQNLETPCNVAPLLQNKA</sequence>
<reference evidence="2 3" key="1">
    <citation type="journal article" date="2014" name="Am. J. Bot.">
        <title>Genome assembly and annotation for red clover (Trifolium pratense; Fabaceae).</title>
        <authorList>
            <person name="Istvanek J."/>
            <person name="Jaros M."/>
            <person name="Krenek A."/>
            <person name="Repkova J."/>
        </authorList>
    </citation>
    <scope>NUCLEOTIDE SEQUENCE [LARGE SCALE GENOMIC DNA]</scope>
    <source>
        <strain evidence="3">cv. Tatra</strain>
        <tissue evidence="2">Young leaves</tissue>
    </source>
</reference>
<comment type="caution">
    <text evidence="2">The sequence shown here is derived from an EMBL/GenBank/DDBJ whole genome shotgun (WGS) entry which is preliminary data.</text>
</comment>
<organism evidence="2 3">
    <name type="scientific">Trifolium pratense</name>
    <name type="common">Red clover</name>
    <dbReference type="NCBI Taxonomy" id="57577"/>
    <lineage>
        <taxon>Eukaryota</taxon>
        <taxon>Viridiplantae</taxon>
        <taxon>Streptophyta</taxon>
        <taxon>Embryophyta</taxon>
        <taxon>Tracheophyta</taxon>
        <taxon>Spermatophyta</taxon>
        <taxon>Magnoliopsida</taxon>
        <taxon>eudicotyledons</taxon>
        <taxon>Gunneridae</taxon>
        <taxon>Pentapetalae</taxon>
        <taxon>rosids</taxon>
        <taxon>fabids</taxon>
        <taxon>Fabales</taxon>
        <taxon>Fabaceae</taxon>
        <taxon>Papilionoideae</taxon>
        <taxon>50 kb inversion clade</taxon>
        <taxon>NPAAA clade</taxon>
        <taxon>Hologalegina</taxon>
        <taxon>IRL clade</taxon>
        <taxon>Trifolieae</taxon>
        <taxon>Trifolium</taxon>
    </lineage>
</organism>
<evidence type="ECO:0000256" key="1">
    <source>
        <dbReference type="SAM" id="SignalP"/>
    </source>
</evidence>
<dbReference type="EMBL" id="ASHM01073205">
    <property type="protein sequence ID" value="PNX55886.1"/>
    <property type="molecule type" value="Genomic_DNA"/>
</dbReference>
<gene>
    <name evidence="2" type="ORF">L195_g049519</name>
</gene>
<name>A0A2K3JPE6_TRIPR</name>
<feature type="chain" id="PRO_5014350611" evidence="1">
    <location>
        <begin position="21"/>
        <end position="43"/>
    </location>
</feature>
<keyword evidence="1" id="KW-0732">Signal</keyword>
<dbReference type="AlphaFoldDB" id="A0A2K3JPE6"/>
<feature type="non-terminal residue" evidence="2">
    <location>
        <position position="1"/>
    </location>
</feature>
<proteinExistence type="predicted"/>
<evidence type="ECO:0000313" key="3">
    <source>
        <dbReference type="Proteomes" id="UP000236291"/>
    </source>
</evidence>
<accession>A0A2K3JPE6</accession>
<evidence type="ECO:0000313" key="2">
    <source>
        <dbReference type="EMBL" id="PNX55886.1"/>
    </source>
</evidence>
<dbReference type="Proteomes" id="UP000236291">
    <property type="component" value="Unassembled WGS sequence"/>
</dbReference>